<dbReference type="AlphaFoldDB" id="J0CTN0"/>
<dbReference type="OrthoDB" id="10681707at2759"/>
<protein>
    <recommendedName>
        <fullName evidence="4">SAP domain-containing protein</fullName>
    </recommendedName>
</protein>
<evidence type="ECO:0000313" key="3">
    <source>
        <dbReference type="Proteomes" id="UP000006514"/>
    </source>
</evidence>
<gene>
    <name evidence="2" type="ORF">AURDEDRAFT_177232</name>
</gene>
<reference evidence="3" key="1">
    <citation type="journal article" date="2012" name="Science">
        <title>The Paleozoic origin of enzymatic lignin decomposition reconstructed from 31 fungal genomes.</title>
        <authorList>
            <person name="Floudas D."/>
            <person name="Binder M."/>
            <person name="Riley R."/>
            <person name="Barry K."/>
            <person name="Blanchette R.A."/>
            <person name="Henrissat B."/>
            <person name="Martinez A.T."/>
            <person name="Otillar R."/>
            <person name="Spatafora J.W."/>
            <person name="Yadav J.S."/>
            <person name="Aerts A."/>
            <person name="Benoit I."/>
            <person name="Boyd A."/>
            <person name="Carlson A."/>
            <person name="Copeland A."/>
            <person name="Coutinho P.M."/>
            <person name="de Vries R.P."/>
            <person name="Ferreira P."/>
            <person name="Findley K."/>
            <person name="Foster B."/>
            <person name="Gaskell J."/>
            <person name="Glotzer D."/>
            <person name="Gorecki P."/>
            <person name="Heitman J."/>
            <person name="Hesse C."/>
            <person name="Hori C."/>
            <person name="Igarashi K."/>
            <person name="Jurgens J.A."/>
            <person name="Kallen N."/>
            <person name="Kersten P."/>
            <person name="Kohler A."/>
            <person name="Kuees U."/>
            <person name="Kumar T.K.A."/>
            <person name="Kuo A."/>
            <person name="LaButti K."/>
            <person name="Larrondo L.F."/>
            <person name="Lindquist E."/>
            <person name="Ling A."/>
            <person name="Lombard V."/>
            <person name="Lucas S."/>
            <person name="Lundell T."/>
            <person name="Martin R."/>
            <person name="McLaughlin D.J."/>
            <person name="Morgenstern I."/>
            <person name="Morin E."/>
            <person name="Murat C."/>
            <person name="Nagy L.G."/>
            <person name="Nolan M."/>
            <person name="Ohm R.A."/>
            <person name="Patyshakuliyeva A."/>
            <person name="Rokas A."/>
            <person name="Ruiz-Duenas F.J."/>
            <person name="Sabat G."/>
            <person name="Salamov A."/>
            <person name="Samejima M."/>
            <person name="Schmutz J."/>
            <person name="Slot J.C."/>
            <person name="St John F."/>
            <person name="Stenlid J."/>
            <person name="Sun H."/>
            <person name="Sun S."/>
            <person name="Syed K."/>
            <person name="Tsang A."/>
            <person name="Wiebenga A."/>
            <person name="Young D."/>
            <person name="Pisabarro A."/>
            <person name="Eastwood D.C."/>
            <person name="Martin F."/>
            <person name="Cullen D."/>
            <person name="Grigoriev I.V."/>
            <person name="Hibbett D.S."/>
        </authorList>
    </citation>
    <scope>NUCLEOTIDE SEQUENCE [LARGE SCALE GENOMIC DNA]</scope>
    <source>
        <strain evidence="3">TFB10046</strain>
    </source>
</reference>
<dbReference type="EMBL" id="JH688119">
    <property type="protein sequence ID" value="EJD33681.1"/>
    <property type="molecule type" value="Genomic_DNA"/>
</dbReference>
<proteinExistence type="predicted"/>
<keyword evidence="3" id="KW-1185">Reference proteome</keyword>
<sequence>MEKLYSDSFLRDLDRPALQALCKKHGLKAMGKREALVRLLSRQPAPGHEIIKKDMSKRKAPVPANPEKKPDTASRRSPRNAACVLSSLLCSALDPSPPAALSPDTTFIQHYLGRPPARVNTAPGDNAKGYVYPFSVVARGGCR</sequence>
<dbReference type="Proteomes" id="UP000006514">
    <property type="component" value="Unassembled WGS sequence"/>
</dbReference>
<name>J0CTN0_AURST</name>
<dbReference type="InParanoid" id="J0CTN0"/>
<evidence type="ECO:0000313" key="2">
    <source>
        <dbReference type="EMBL" id="EJD33681.1"/>
    </source>
</evidence>
<evidence type="ECO:0008006" key="4">
    <source>
        <dbReference type="Google" id="ProtNLM"/>
    </source>
</evidence>
<dbReference type="KEGG" id="adl:AURDEDRAFT_177232"/>
<accession>J0CTN0</accession>
<evidence type="ECO:0000256" key="1">
    <source>
        <dbReference type="SAM" id="MobiDB-lite"/>
    </source>
</evidence>
<organism evidence="2 3">
    <name type="scientific">Auricularia subglabra (strain TFB-10046 / SS5)</name>
    <name type="common">White-rot fungus</name>
    <name type="synonym">Auricularia delicata (strain TFB10046)</name>
    <dbReference type="NCBI Taxonomy" id="717982"/>
    <lineage>
        <taxon>Eukaryota</taxon>
        <taxon>Fungi</taxon>
        <taxon>Dikarya</taxon>
        <taxon>Basidiomycota</taxon>
        <taxon>Agaricomycotina</taxon>
        <taxon>Agaricomycetes</taxon>
        <taxon>Auriculariales</taxon>
        <taxon>Auriculariaceae</taxon>
        <taxon>Auricularia</taxon>
    </lineage>
</organism>
<feature type="region of interest" description="Disordered" evidence="1">
    <location>
        <begin position="47"/>
        <end position="79"/>
    </location>
</feature>